<gene>
    <name evidence="2" type="ORF">TTHERM_00971650</name>
</gene>
<protein>
    <recommendedName>
        <fullName evidence="4">F-BAR domain-containing protein</fullName>
    </recommendedName>
</protein>
<dbReference type="EMBL" id="GG662319">
    <property type="protein sequence ID" value="EAS05841.2"/>
    <property type="molecule type" value="Genomic_DNA"/>
</dbReference>
<dbReference type="InterPro" id="IPR027267">
    <property type="entry name" value="AH/BAR_dom_sf"/>
</dbReference>
<dbReference type="InParanoid" id="Q24DK7"/>
<feature type="compositionally biased region" description="Polar residues" evidence="1">
    <location>
        <begin position="414"/>
        <end position="425"/>
    </location>
</feature>
<evidence type="ECO:0000313" key="2">
    <source>
        <dbReference type="EMBL" id="EAS05841.2"/>
    </source>
</evidence>
<evidence type="ECO:0000256" key="1">
    <source>
        <dbReference type="SAM" id="MobiDB-lite"/>
    </source>
</evidence>
<dbReference type="HOGENOM" id="CLU_648118_0_0_1"/>
<sequence>MSLTQSHTLEEKLDLSKKEFNANVKLVQDLLAIFQLRLDIEQQYLNGYQKLSKMVENFNKSFISFCPDLFSPFESFHAIQLDQKQKLVHSLETDLVQHMKAQSGYIFSLEQNLYMNCKSIIDSYNQLFLDIPKLKNEYLSTREELSSSWESLNSAQMSSNSLKTIEKFQKKFQLARQKKEEKMDSMHQKLKNLRHCNRFYSEMENELEAKYDNFECQKSDLVFDSISKYFVQEVHYMTSLQYDFNNILKKLNDEEGKEKIKLIRYSQIDQQNLPAQQSPTENQKPFGQTFNQFLEGDAANKLKLKAMDFIKKMSSQPKEKGIVIGFQANELDGFLHDEWKCVLKEMQEREAKKQKQIEEEIQKQQELQNKDEKQKGLEENNNSSSNNQQQKKEKELEEKNQNQSDSSENSSYQYFDQQEINQALD</sequence>
<dbReference type="AlphaFoldDB" id="Q24DK7"/>
<feature type="compositionally biased region" description="Low complexity" evidence="1">
    <location>
        <begin position="401"/>
        <end position="413"/>
    </location>
</feature>
<feature type="compositionally biased region" description="Low complexity" evidence="1">
    <location>
        <begin position="379"/>
        <end position="389"/>
    </location>
</feature>
<dbReference type="SUPFAM" id="SSF103657">
    <property type="entry name" value="BAR/IMD domain-like"/>
    <property type="match status" value="1"/>
</dbReference>
<organism evidence="2 3">
    <name type="scientific">Tetrahymena thermophila (strain SB210)</name>
    <dbReference type="NCBI Taxonomy" id="312017"/>
    <lineage>
        <taxon>Eukaryota</taxon>
        <taxon>Sar</taxon>
        <taxon>Alveolata</taxon>
        <taxon>Ciliophora</taxon>
        <taxon>Intramacronucleata</taxon>
        <taxon>Oligohymenophorea</taxon>
        <taxon>Hymenostomatida</taxon>
        <taxon>Tetrahymenina</taxon>
        <taxon>Tetrahymenidae</taxon>
        <taxon>Tetrahymena</taxon>
    </lineage>
</organism>
<dbReference type="Proteomes" id="UP000009168">
    <property type="component" value="Unassembled WGS sequence"/>
</dbReference>
<name>Q24DK7_TETTS</name>
<keyword evidence="3" id="KW-1185">Reference proteome</keyword>
<proteinExistence type="predicted"/>
<accession>Q24DK7</accession>
<reference evidence="3" key="1">
    <citation type="journal article" date="2006" name="PLoS Biol.">
        <title>Macronuclear genome sequence of the ciliate Tetrahymena thermophila, a model eukaryote.</title>
        <authorList>
            <person name="Eisen J.A."/>
            <person name="Coyne R.S."/>
            <person name="Wu M."/>
            <person name="Wu D."/>
            <person name="Thiagarajan M."/>
            <person name="Wortman J.R."/>
            <person name="Badger J.H."/>
            <person name="Ren Q."/>
            <person name="Amedeo P."/>
            <person name="Jones K.M."/>
            <person name="Tallon L.J."/>
            <person name="Delcher A.L."/>
            <person name="Salzberg S.L."/>
            <person name="Silva J.C."/>
            <person name="Haas B.J."/>
            <person name="Majoros W.H."/>
            <person name="Farzad M."/>
            <person name="Carlton J.M."/>
            <person name="Smith R.K. Jr."/>
            <person name="Garg J."/>
            <person name="Pearlman R.E."/>
            <person name="Karrer K.M."/>
            <person name="Sun L."/>
            <person name="Manning G."/>
            <person name="Elde N.C."/>
            <person name="Turkewitz A.P."/>
            <person name="Asai D.J."/>
            <person name="Wilkes D.E."/>
            <person name="Wang Y."/>
            <person name="Cai H."/>
            <person name="Collins K."/>
            <person name="Stewart B.A."/>
            <person name="Lee S.R."/>
            <person name="Wilamowska K."/>
            <person name="Weinberg Z."/>
            <person name="Ruzzo W.L."/>
            <person name="Wloga D."/>
            <person name="Gaertig J."/>
            <person name="Frankel J."/>
            <person name="Tsao C.-C."/>
            <person name="Gorovsky M.A."/>
            <person name="Keeling P.J."/>
            <person name="Waller R.F."/>
            <person name="Patron N.J."/>
            <person name="Cherry J.M."/>
            <person name="Stover N.A."/>
            <person name="Krieger C.J."/>
            <person name="del Toro C."/>
            <person name="Ryder H.F."/>
            <person name="Williamson S.C."/>
            <person name="Barbeau R.A."/>
            <person name="Hamilton E.P."/>
            <person name="Orias E."/>
        </authorList>
    </citation>
    <scope>NUCLEOTIDE SEQUENCE [LARGE SCALE GENOMIC DNA]</scope>
    <source>
        <strain evidence="3">SB210</strain>
    </source>
</reference>
<dbReference type="Gene3D" id="1.20.1270.60">
    <property type="entry name" value="Arfaptin homology (AH) domain/BAR domain"/>
    <property type="match status" value="1"/>
</dbReference>
<dbReference type="KEGG" id="tet:TTHERM_00971650"/>
<dbReference type="OrthoDB" id="10650784at2759"/>
<dbReference type="eggNOG" id="ENOG502R2T5">
    <property type="taxonomic scope" value="Eukaryota"/>
</dbReference>
<feature type="compositionally biased region" description="Basic and acidic residues" evidence="1">
    <location>
        <begin position="354"/>
        <end position="378"/>
    </location>
</feature>
<feature type="compositionally biased region" description="Basic and acidic residues" evidence="1">
    <location>
        <begin position="390"/>
        <end position="400"/>
    </location>
</feature>
<evidence type="ECO:0008006" key="4">
    <source>
        <dbReference type="Google" id="ProtNLM"/>
    </source>
</evidence>
<dbReference type="GeneID" id="7837194"/>
<feature type="region of interest" description="Disordered" evidence="1">
    <location>
        <begin position="354"/>
        <end position="425"/>
    </location>
</feature>
<dbReference type="RefSeq" id="XP_001026086.2">
    <property type="nucleotide sequence ID" value="XM_001026086.2"/>
</dbReference>
<evidence type="ECO:0000313" key="3">
    <source>
        <dbReference type="Proteomes" id="UP000009168"/>
    </source>
</evidence>